<dbReference type="SUPFAM" id="SSF57414">
    <property type="entry name" value="Hairpin loop containing domain-like"/>
    <property type="match status" value="1"/>
</dbReference>
<keyword evidence="4" id="KW-1185">Reference proteome</keyword>
<evidence type="ECO:0000313" key="3">
    <source>
        <dbReference type="EMBL" id="CAK0890425.1"/>
    </source>
</evidence>
<name>A0ABN9WW05_9DINO</name>
<proteinExistence type="predicted"/>
<protein>
    <recommendedName>
        <fullName evidence="2">Apple domain-containing protein</fullName>
    </recommendedName>
</protein>
<feature type="domain" description="Apple" evidence="2">
    <location>
        <begin position="1"/>
        <end position="85"/>
    </location>
</feature>
<dbReference type="EMBL" id="CAUYUJ010019350">
    <property type="protein sequence ID" value="CAK0890425.1"/>
    <property type="molecule type" value="Genomic_DNA"/>
</dbReference>
<feature type="transmembrane region" description="Helical" evidence="1">
    <location>
        <begin position="108"/>
        <end position="129"/>
    </location>
</feature>
<dbReference type="PROSITE" id="PS50948">
    <property type="entry name" value="PAN"/>
    <property type="match status" value="1"/>
</dbReference>
<evidence type="ECO:0000256" key="1">
    <source>
        <dbReference type="SAM" id="Phobius"/>
    </source>
</evidence>
<sequence length="160" mass="16825">GGRYGQRSLVKAEGKSLGDFSAKRLDECAKKCDETPECHSFSYSANAWLDGNKGCNLKDKVVTAGEAGSDSLDKGDYKTYYKVAAGADFQSLHAASVLWTSLAKVTPFHAVCVLAVCGAVVALLTLAVLSRASSRRFDRVPTASSDAALGDEPLVTATAE</sequence>
<keyword evidence="1" id="KW-0472">Membrane</keyword>
<dbReference type="InterPro" id="IPR003609">
    <property type="entry name" value="Pan_app"/>
</dbReference>
<keyword evidence="1" id="KW-0812">Transmembrane</keyword>
<evidence type="ECO:0000259" key="2">
    <source>
        <dbReference type="PROSITE" id="PS50948"/>
    </source>
</evidence>
<evidence type="ECO:0000313" key="4">
    <source>
        <dbReference type="Proteomes" id="UP001189429"/>
    </source>
</evidence>
<organism evidence="3 4">
    <name type="scientific">Prorocentrum cordatum</name>
    <dbReference type="NCBI Taxonomy" id="2364126"/>
    <lineage>
        <taxon>Eukaryota</taxon>
        <taxon>Sar</taxon>
        <taxon>Alveolata</taxon>
        <taxon>Dinophyceae</taxon>
        <taxon>Prorocentrales</taxon>
        <taxon>Prorocentraceae</taxon>
        <taxon>Prorocentrum</taxon>
    </lineage>
</organism>
<feature type="non-terminal residue" evidence="3">
    <location>
        <position position="1"/>
    </location>
</feature>
<comment type="caution">
    <text evidence="3">The sequence shown here is derived from an EMBL/GenBank/DDBJ whole genome shotgun (WGS) entry which is preliminary data.</text>
</comment>
<reference evidence="3" key="1">
    <citation type="submission" date="2023-10" db="EMBL/GenBank/DDBJ databases">
        <authorList>
            <person name="Chen Y."/>
            <person name="Shah S."/>
            <person name="Dougan E. K."/>
            <person name="Thang M."/>
            <person name="Chan C."/>
        </authorList>
    </citation>
    <scope>NUCLEOTIDE SEQUENCE [LARGE SCALE GENOMIC DNA]</scope>
</reference>
<accession>A0ABN9WW05</accession>
<keyword evidence="1" id="KW-1133">Transmembrane helix</keyword>
<gene>
    <name evidence="3" type="ORF">PCOR1329_LOCUS70672</name>
</gene>
<dbReference type="Gene3D" id="3.50.4.10">
    <property type="entry name" value="Hepatocyte Growth Factor"/>
    <property type="match status" value="1"/>
</dbReference>
<dbReference type="Proteomes" id="UP001189429">
    <property type="component" value="Unassembled WGS sequence"/>
</dbReference>
<dbReference type="Pfam" id="PF00024">
    <property type="entry name" value="PAN_1"/>
    <property type="match status" value="1"/>
</dbReference>